<accession>A0A9N8DJ07</accession>
<dbReference type="InterPro" id="IPR029753">
    <property type="entry name" value="D-isomer_DH_CS"/>
</dbReference>
<keyword evidence="5" id="KW-1185">Reference proteome</keyword>
<evidence type="ECO:0000313" key="4">
    <source>
        <dbReference type="EMBL" id="CAB9503572.1"/>
    </source>
</evidence>
<gene>
    <name evidence="4" type="ORF">SEMRO_170_G075310.1</name>
</gene>
<dbReference type="AlphaFoldDB" id="A0A9N8DJ07"/>
<reference evidence="4" key="1">
    <citation type="submission" date="2020-06" db="EMBL/GenBank/DDBJ databases">
        <authorList>
            <consortium name="Plant Systems Biology data submission"/>
        </authorList>
    </citation>
    <scope>NUCLEOTIDE SEQUENCE</scope>
    <source>
        <strain evidence="4">D6</strain>
    </source>
</reference>
<keyword evidence="2" id="KW-0520">NAD</keyword>
<protein>
    <submittedName>
        <fullName evidence="4">Glyoxylate/hydroxypyruvate reductase</fullName>
    </submittedName>
</protein>
<evidence type="ECO:0000256" key="2">
    <source>
        <dbReference type="ARBA" id="ARBA00023027"/>
    </source>
</evidence>
<dbReference type="PROSITE" id="PS00671">
    <property type="entry name" value="D_2_HYDROXYACID_DH_3"/>
    <property type="match status" value="1"/>
</dbReference>
<dbReference type="Proteomes" id="UP001153069">
    <property type="component" value="Unassembled WGS sequence"/>
</dbReference>
<dbReference type="EMBL" id="CAICTM010000169">
    <property type="protein sequence ID" value="CAB9503572.1"/>
    <property type="molecule type" value="Genomic_DNA"/>
</dbReference>
<dbReference type="GO" id="GO:0016491">
    <property type="term" value="F:oxidoreductase activity"/>
    <property type="evidence" value="ECO:0007669"/>
    <property type="project" value="UniProtKB-KW"/>
</dbReference>
<evidence type="ECO:0000256" key="1">
    <source>
        <dbReference type="ARBA" id="ARBA00023002"/>
    </source>
</evidence>
<proteinExistence type="predicted"/>
<dbReference type="OrthoDB" id="298012at2759"/>
<sequence length="407" mass="44726">MRTLSVPMLLRASSNLFSGRQTASIIRSSIHRQSVCGGSRRIRLFSGNGDWNRELSKPQDFDVTAPIIREARILSLTDPHDTANDPVNDAAKDPSLLPEGASLLAIGTCLEEFDMDTLKPQEPNVIFVSHPLAREPLAQLLQELPSIEWIHARSAGIDFVASPTLASSTEVIMSNAKGTFSSTLAEYTLMACSYFAKDLPRLLKQKADCNWTKYPVLEVRGATLGIIGYGDIGHAIARLASAYGMKVLALKRHVRDNDKNDPYCDAIYSSSDTDSLHRIFAESDYVVCATPLTAETERMIGREQFDQAKEGSVFINVGRGLVVDEDALVDALKAGKLKGAGLDVFAMEPLPTSSELWRLDNVLLSPHNMDMTETFMTEASTFFVEENLPRFLRGIPLLNVVNKAAGY</sequence>
<dbReference type="InterPro" id="IPR036291">
    <property type="entry name" value="NAD(P)-bd_dom_sf"/>
</dbReference>
<comment type="caution">
    <text evidence="4">The sequence shown here is derived from an EMBL/GenBank/DDBJ whole genome shotgun (WGS) entry which is preliminary data.</text>
</comment>
<dbReference type="InterPro" id="IPR006140">
    <property type="entry name" value="D-isomer_DH_NAD-bd"/>
</dbReference>
<keyword evidence="1" id="KW-0560">Oxidoreductase</keyword>
<dbReference type="Gene3D" id="3.40.50.720">
    <property type="entry name" value="NAD(P)-binding Rossmann-like Domain"/>
    <property type="match status" value="2"/>
</dbReference>
<evidence type="ECO:0000259" key="3">
    <source>
        <dbReference type="Pfam" id="PF02826"/>
    </source>
</evidence>
<dbReference type="SUPFAM" id="SSF52283">
    <property type="entry name" value="Formate/glycerate dehydrogenase catalytic domain-like"/>
    <property type="match status" value="1"/>
</dbReference>
<organism evidence="4 5">
    <name type="scientific">Seminavis robusta</name>
    <dbReference type="NCBI Taxonomy" id="568900"/>
    <lineage>
        <taxon>Eukaryota</taxon>
        <taxon>Sar</taxon>
        <taxon>Stramenopiles</taxon>
        <taxon>Ochrophyta</taxon>
        <taxon>Bacillariophyta</taxon>
        <taxon>Bacillariophyceae</taxon>
        <taxon>Bacillariophycidae</taxon>
        <taxon>Naviculales</taxon>
        <taxon>Naviculaceae</taxon>
        <taxon>Seminavis</taxon>
    </lineage>
</organism>
<feature type="domain" description="D-isomer specific 2-hydroxyacid dehydrogenase NAD-binding" evidence="3">
    <location>
        <begin position="195"/>
        <end position="367"/>
    </location>
</feature>
<dbReference type="GO" id="GO:0051287">
    <property type="term" value="F:NAD binding"/>
    <property type="evidence" value="ECO:0007669"/>
    <property type="project" value="InterPro"/>
</dbReference>
<dbReference type="Pfam" id="PF02826">
    <property type="entry name" value="2-Hacid_dh_C"/>
    <property type="match status" value="1"/>
</dbReference>
<name>A0A9N8DJ07_9STRA</name>
<dbReference type="CDD" id="cd05300">
    <property type="entry name" value="2-Hacid_dh_1"/>
    <property type="match status" value="1"/>
</dbReference>
<dbReference type="SUPFAM" id="SSF51735">
    <property type="entry name" value="NAD(P)-binding Rossmann-fold domains"/>
    <property type="match status" value="1"/>
</dbReference>
<evidence type="ECO:0000313" key="5">
    <source>
        <dbReference type="Proteomes" id="UP001153069"/>
    </source>
</evidence>
<dbReference type="PANTHER" id="PTHR43333">
    <property type="entry name" value="2-HACID_DH_C DOMAIN-CONTAINING PROTEIN"/>
    <property type="match status" value="1"/>
</dbReference>
<dbReference type="PANTHER" id="PTHR43333:SF1">
    <property type="entry name" value="D-ISOMER SPECIFIC 2-HYDROXYACID DEHYDROGENASE NAD-BINDING DOMAIN-CONTAINING PROTEIN"/>
    <property type="match status" value="1"/>
</dbReference>